<proteinExistence type="predicted"/>
<accession>A0A6I4TH48</accession>
<sequence length="160" mass="16986">MAESCDQIEPNGALPPIAAAIIRSAASGDLAAQRRIRQAWCDRLDPARPAGANDDMMAASGLFVARMCAANGDHSDAQMLATLLLTAGARLHDSGRVPLGWEFIAESLSLYERMSAAGDVEATDIVDDLVPTLPCEVVARAQFYARREKEASDASTNPEA</sequence>
<reference evidence="1 2" key="1">
    <citation type="submission" date="2019-12" db="EMBL/GenBank/DDBJ databases">
        <title>Genomic-based taxomic classification of the family Erythrobacteraceae.</title>
        <authorList>
            <person name="Xu L."/>
        </authorList>
    </citation>
    <scope>NUCLEOTIDE SEQUENCE [LARGE SCALE GENOMIC DNA]</scope>
    <source>
        <strain evidence="1 2">100921-2</strain>
    </source>
</reference>
<dbReference type="EMBL" id="WTZA01000001">
    <property type="protein sequence ID" value="MXO75340.1"/>
    <property type="molecule type" value="Genomic_DNA"/>
</dbReference>
<dbReference type="RefSeq" id="WP_160610990.1">
    <property type="nucleotide sequence ID" value="NZ_WTZA01000001.1"/>
</dbReference>
<dbReference type="AlphaFoldDB" id="A0A6I4TH48"/>
<evidence type="ECO:0000313" key="2">
    <source>
        <dbReference type="Proteomes" id="UP000439522"/>
    </source>
</evidence>
<evidence type="ECO:0000313" key="1">
    <source>
        <dbReference type="EMBL" id="MXO75340.1"/>
    </source>
</evidence>
<name>A0A6I4TH48_9SPHN</name>
<dbReference type="Proteomes" id="UP000439522">
    <property type="component" value="Unassembled WGS sequence"/>
</dbReference>
<comment type="caution">
    <text evidence="1">The sequence shown here is derived from an EMBL/GenBank/DDBJ whole genome shotgun (WGS) entry which is preliminary data.</text>
</comment>
<keyword evidence="2" id="KW-1185">Reference proteome</keyword>
<protein>
    <submittedName>
        <fullName evidence="1">Uncharacterized protein</fullName>
    </submittedName>
</protein>
<organism evidence="1 2">
    <name type="scientific">Tsuneonella aeria</name>
    <dbReference type="NCBI Taxonomy" id="1837929"/>
    <lineage>
        <taxon>Bacteria</taxon>
        <taxon>Pseudomonadati</taxon>
        <taxon>Pseudomonadota</taxon>
        <taxon>Alphaproteobacteria</taxon>
        <taxon>Sphingomonadales</taxon>
        <taxon>Erythrobacteraceae</taxon>
        <taxon>Tsuneonella</taxon>
    </lineage>
</organism>
<gene>
    <name evidence="1" type="ORF">GRI40_08955</name>
</gene>